<dbReference type="EMBL" id="VSSQ01009441">
    <property type="protein sequence ID" value="MPM41637.1"/>
    <property type="molecule type" value="Genomic_DNA"/>
</dbReference>
<dbReference type="AlphaFoldDB" id="A0A644ZLP5"/>
<name>A0A644ZLP5_9ZZZZ</name>
<gene>
    <name evidence="1" type="ORF">SDC9_88293</name>
</gene>
<accession>A0A644ZLP5</accession>
<comment type="caution">
    <text evidence="1">The sequence shown here is derived from an EMBL/GenBank/DDBJ whole genome shotgun (WGS) entry which is preliminary data.</text>
</comment>
<proteinExistence type="predicted"/>
<sequence>MKTKEEAFLIYYLRQRADLAEILSKNSGISEKEGGVSV</sequence>
<organism evidence="1">
    <name type="scientific">bioreactor metagenome</name>
    <dbReference type="NCBI Taxonomy" id="1076179"/>
    <lineage>
        <taxon>unclassified sequences</taxon>
        <taxon>metagenomes</taxon>
        <taxon>ecological metagenomes</taxon>
    </lineage>
</organism>
<evidence type="ECO:0000313" key="1">
    <source>
        <dbReference type="EMBL" id="MPM41637.1"/>
    </source>
</evidence>
<reference evidence="1" key="1">
    <citation type="submission" date="2019-08" db="EMBL/GenBank/DDBJ databases">
        <authorList>
            <person name="Kucharzyk K."/>
            <person name="Murdoch R.W."/>
            <person name="Higgins S."/>
            <person name="Loffler F."/>
        </authorList>
    </citation>
    <scope>NUCLEOTIDE SEQUENCE</scope>
</reference>
<protein>
    <submittedName>
        <fullName evidence="1">Uncharacterized protein</fullName>
    </submittedName>
</protein>